<evidence type="ECO:0000313" key="2">
    <source>
        <dbReference type="Proteomes" id="UP001143910"/>
    </source>
</evidence>
<dbReference type="Proteomes" id="UP001143910">
    <property type="component" value="Unassembled WGS sequence"/>
</dbReference>
<keyword evidence="2" id="KW-1185">Reference proteome</keyword>
<comment type="caution">
    <text evidence="1">The sequence shown here is derived from an EMBL/GenBank/DDBJ whole genome shotgun (WGS) entry which is preliminary data.</text>
</comment>
<proteinExistence type="predicted"/>
<evidence type="ECO:0000313" key="1">
    <source>
        <dbReference type="EMBL" id="KAJ2983960.1"/>
    </source>
</evidence>
<reference evidence="1" key="1">
    <citation type="submission" date="2022-08" db="EMBL/GenBank/DDBJ databases">
        <title>Genome Sequence of Lecanicillium fungicola.</title>
        <authorList>
            <person name="Buettner E."/>
        </authorList>
    </citation>
    <scope>NUCLEOTIDE SEQUENCE</scope>
    <source>
        <strain evidence="1">Babe33</strain>
    </source>
</reference>
<name>A0ACC1NXE7_9HYPO</name>
<dbReference type="EMBL" id="JANJQO010000011">
    <property type="protein sequence ID" value="KAJ2983960.1"/>
    <property type="molecule type" value="Genomic_DNA"/>
</dbReference>
<organism evidence="1 2">
    <name type="scientific">Zarea fungicola</name>
    <dbReference type="NCBI Taxonomy" id="93591"/>
    <lineage>
        <taxon>Eukaryota</taxon>
        <taxon>Fungi</taxon>
        <taxon>Dikarya</taxon>
        <taxon>Ascomycota</taxon>
        <taxon>Pezizomycotina</taxon>
        <taxon>Sordariomycetes</taxon>
        <taxon>Hypocreomycetidae</taxon>
        <taxon>Hypocreales</taxon>
        <taxon>Cordycipitaceae</taxon>
        <taxon>Zarea</taxon>
    </lineage>
</organism>
<accession>A0ACC1NXE7</accession>
<protein>
    <submittedName>
        <fullName evidence="1">Uncharacterized protein</fullName>
    </submittedName>
</protein>
<sequence>MRGTRHLMHHRLHEEYGDTVRFSPTHVSFCNELAFKDILNKKPGRGQLKKDPITYDAISGGKVHSILTTPSDDEHSRYRRLLSHGFSEKALKEQEPLLLHYVNLLIFKLHEHAKDGTPQDMVAWFNWTTFDLIGDLTFNESFSCLDSASYHPWIQFIFGNIKASATMATLKFLPFANWMIMWLLGSKIQSMKQQNANFTSEKVAHRMSMQTERTDFLSYVLNDAKDSHAMTLREIEAVSSILVLAGSETTATLLAGATYLLLKYPRTLRKATAEVRDHFKSGEDITSSTVKELPYLNAVLDESLRIFPPVPLGSPRVIPAHGDVINGYTLPAKTIVFGLNYAAFHSSRNWADPETFIPERWLGEARFEGDARGVLQPFSLGPRNCIGKSLAYAEMRIIMARVLWHFDMEISGSSKGWMESMKIYSLWEKPKLGDLSRKTEVVSGSECVVTNCAICNTLYWSRPEDYTVDAPGDGGKPSFIQCEDDGRCNWGGNGADQILVINKNIRNQYNEYGSYYILPANTANLTMKESTVLKNVAQWSEYDVNVAV</sequence>
<gene>
    <name evidence="1" type="ORF">NQ176_g310</name>
</gene>